<reference evidence="2 3" key="1">
    <citation type="submission" date="2013-07" db="EMBL/GenBank/DDBJ databases">
        <title>The Genome Sequence of Kwoniella mangroviensis CBS10435.</title>
        <authorList>
            <consortium name="The Broad Institute Genome Sequencing Platform"/>
            <person name="Cuomo C."/>
            <person name="Litvintseva A."/>
            <person name="Chen Y."/>
            <person name="Heitman J."/>
            <person name="Sun S."/>
            <person name="Springer D."/>
            <person name="Dromer F."/>
            <person name="Young S.K."/>
            <person name="Zeng Q."/>
            <person name="Gargeya S."/>
            <person name="Fitzgerald M."/>
            <person name="Abouelleil A."/>
            <person name="Alvarado L."/>
            <person name="Berlin A.M."/>
            <person name="Chapman S.B."/>
            <person name="Dewar J."/>
            <person name="Goldberg J."/>
            <person name="Griggs A."/>
            <person name="Gujja S."/>
            <person name="Hansen M."/>
            <person name="Howarth C."/>
            <person name="Imamovic A."/>
            <person name="Larimer J."/>
            <person name="McCowan C."/>
            <person name="Murphy C."/>
            <person name="Pearson M."/>
            <person name="Priest M."/>
            <person name="Roberts A."/>
            <person name="Saif S."/>
            <person name="Shea T."/>
            <person name="Sykes S."/>
            <person name="Wortman J."/>
            <person name="Nusbaum C."/>
            <person name="Birren B."/>
        </authorList>
    </citation>
    <scope>NUCLEOTIDE SEQUENCE [LARGE SCALE GENOMIC DNA]</scope>
    <source>
        <strain evidence="2 3">CBS 10435</strain>
    </source>
</reference>
<proteinExistence type="predicted"/>
<evidence type="ECO:0000313" key="3">
    <source>
        <dbReference type="Proteomes" id="UP000092583"/>
    </source>
</evidence>
<protein>
    <submittedName>
        <fullName evidence="2">Uncharacterized protein</fullName>
    </submittedName>
</protein>
<keyword evidence="3" id="KW-1185">Reference proteome</keyword>
<feature type="region of interest" description="Disordered" evidence="1">
    <location>
        <begin position="351"/>
        <end position="381"/>
    </location>
</feature>
<evidence type="ECO:0000256" key="1">
    <source>
        <dbReference type="SAM" id="MobiDB-lite"/>
    </source>
</evidence>
<name>A0A1B9IIZ4_9TREE</name>
<reference evidence="3" key="2">
    <citation type="submission" date="2013-12" db="EMBL/GenBank/DDBJ databases">
        <title>Evolution of pathogenesis and genome organization in the Tremellales.</title>
        <authorList>
            <person name="Cuomo C."/>
            <person name="Litvintseva A."/>
            <person name="Heitman J."/>
            <person name="Chen Y."/>
            <person name="Sun S."/>
            <person name="Springer D."/>
            <person name="Dromer F."/>
            <person name="Young S."/>
            <person name="Zeng Q."/>
            <person name="Chapman S."/>
            <person name="Gujja S."/>
            <person name="Saif S."/>
            <person name="Birren B."/>
        </authorList>
    </citation>
    <scope>NUCLEOTIDE SEQUENCE [LARGE SCALE GENOMIC DNA]</scope>
    <source>
        <strain evidence="3">CBS 10435</strain>
    </source>
</reference>
<accession>A0A1B9IIZ4</accession>
<dbReference type="Proteomes" id="UP000092583">
    <property type="component" value="Unassembled WGS sequence"/>
</dbReference>
<evidence type="ECO:0000313" key="2">
    <source>
        <dbReference type="EMBL" id="OCF55354.1"/>
    </source>
</evidence>
<organism evidence="2 3">
    <name type="scientific">Kwoniella mangroviensis CBS 10435</name>
    <dbReference type="NCBI Taxonomy" id="1331196"/>
    <lineage>
        <taxon>Eukaryota</taxon>
        <taxon>Fungi</taxon>
        <taxon>Dikarya</taxon>
        <taxon>Basidiomycota</taxon>
        <taxon>Agaricomycotina</taxon>
        <taxon>Tremellomycetes</taxon>
        <taxon>Tremellales</taxon>
        <taxon>Cryptococcaceae</taxon>
        <taxon>Kwoniella</taxon>
    </lineage>
</organism>
<sequence length="430" mass="47310">MSNTKSSVGQVLSLTSDLDEVDSDRSINTILKIDDRPKSFNTHPGNILNRDARGGLADTLAEAISLAASARSTQIFSKLDPRFMNQKDIALPMGTWKGDLKSLGDTLCSSNGDTNTTGSILVYRLYDADLNQSGSDNAIIRESKYPLFKDDSDHPSVSDLRILQSSAIEVQTRLDEGLAKGDTRNVADFFTKSIDLEQKAKSAFLARKTILSVLNKLTETPQPRYFWHYKAVRGDGEEGQAEDDVEAFTFRLDQRPLSLLDPERPSSRELSLNEQATLLQAARLGLNIFQSHRRSKDPEMCASINHKRETVERKSLKVLAILSSKDGNPIQRGVTTLLRVDPQFASQDTFENDDVESNSIGAVSGGPSESGVNGGTSSKEVNRSSALFHQDLYRNLSRGDSVDLADYIAKHGDEQDLHPGLKAFFAKKAV</sequence>
<gene>
    <name evidence="2" type="ORF">L486_06835</name>
</gene>
<dbReference type="AlphaFoldDB" id="A0A1B9IIZ4"/>
<dbReference type="EMBL" id="KI669466">
    <property type="protein sequence ID" value="OCF55354.1"/>
    <property type="molecule type" value="Genomic_DNA"/>
</dbReference>